<evidence type="ECO:0000313" key="1">
    <source>
        <dbReference type="EMBL" id="MPM72922.1"/>
    </source>
</evidence>
<sequence length="81" mass="9375">MMIRYFSGQFAQNPVDFGLFLQHEFLDFIIQIDQAHWFDIEGLTRSALVMNQSGHAALMFGFDRNDVPVTPYGKECFLQVL</sequence>
<accession>A0A645C5K2</accession>
<comment type="caution">
    <text evidence="1">The sequence shown here is derived from an EMBL/GenBank/DDBJ whole genome shotgun (WGS) entry which is preliminary data.</text>
</comment>
<proteinExistence type="predicted"/>
<reference evidence="1" key="1">
    <citation type="submission" date="2019-08" db="EMBL/GenBank/DDBJ databases">
        <authorList>
            <person name="Kucharzyk K."/>
            <person name="Murdoch R.W."/>
            <person name="Higgins S."/>
            <person name="Loffler F."/>
        </authorList>
    </citation>
    <scope>NUCLEOTIDE SEQUENCE</scope>
</reference>
<dbReference type="EMBL" id="VSSQ01025039">
    <property type="protein sequence ID" value="MPM72922.1"/>
    <property type="molecule type" value="Genomic_DNA"/>
</dbReference>
<gene>
    <name evidence="1" type="ORF">SDC9_119898</name>
</gene>
<organism evidence="1">
    <name type="scientific">bioreactor metagenome</name>
    <dbReference type="NCBI Taxonomy" id="1076179"/>
    <lineage>
        <taxon>unclassified sequences</taxon>
        <taxon>metagenomes</taxon>
        <taxon>ecological metagenomes</taxon>
    </lineage>
</organism>
<name>A0A645C5K2_9ZZZZ</name>
<dbReference type="AlphaFoldDB" id="A0A645C5K2"/>
<protein>
    <submittedName>
        <fullName evidence="1">Uncharacterized protein</fullName>
    </submittedName>
</protein>